<evidence type="ECO:0000313" key="12">
    <source>
        <dbReference type="Proteomes" id="UP001611383"/>
    </source>
</evidence>
<keyword evidence="8" id="KW-0238">DNA-binding</keyword>
<dbReference type="Gene3D" id="3.40.50.300">
    <property type="entry name" value="P-loop containing nucleotide triphosphate hydrolases"/>
    <property type="match status" value="2"/>
</dbReference>
<evidence type="ECO:0000259" key="10">
    <source>
        <dbReference type="Pfam" id="PF12705"/>
    </source>
</evidence>
<proteinExistence type="predicted"/>
<evidence type="ECO:0000256" key="3">
    <source>
        <dbReference type="ARBA" id="ARBA00022763"/>
    </source>
</evidence>
<evidence type="ECO:0000313" key="11">
    <source>
        <dbReference type="EMBL" id="WNG49081.1"/>
    </source>
</evidence>
<dbReference type="RefSeq" id="WP_395806748.1">
    <property type="nucleotide sequence ID" value="NZ_CP043494.1"/>
</dbReference>
<evidence type="ECO:0000256" key="1">
    <source>
        <dbReference type="ARBA" id="ARBA00022722"/>
    </source>
</evidence>
<dbReference type="EMBL" id="CP043494">
    <property type="protein sequence ID" value="WNG49081.1"/>
    <property type="molecule type" value="Genomic_DNA"/>
</dbReference>
<evidence type="ECO:0000256" key="9">
    <source>
        <dbReference type="ARBA" id="ARBA00023204"/>
    </source>
</evidence>
<evidence type="ECO:0000256" key="6">
    <source>
        <dbReference type="ARBA" id="ARBA00022839"/>
    </source>
</evidence>
<dbReference type="InterPro" id="IPR038726">
    <property type="entry name" value="PDDEXK_AddAB-type"/>
</dbReference>
<protein>
    <submittedName>
        <fullName evidence="11">PD-(D/E)XK nuclease family protein</fullName>
    </submittedName>
</protein>
<name>A0ABY9X110_9BACT</name>
<dbReference type="InterPro" id="IPR011604">
    <property type="entry name" value="PDDEXK-like_dom_sf"/>
</dbReference>
<dbReference type="SUPFAM" id="SSF52980">
    <property type="entry name" value="Restriction endonuclease-like"/>
    <property type="match status" value="1"/>
</dbReference>
<evidence type="ECO:0000256" key="2">
    <source>
        <dbReference type="ARBA" id="ARBA00022741"/>
    </source>
</evidence>
<keyword evidence="1" id="KW-0540">Nuclease</keyword>
<sequence>MSSPRRTLQVYPDTGRRQAALRAARSAAGVVRGDAFLTWDGFLEALGGARELGRRPCPPLAARTVVGSLAQGLGSTPFGDFVHEPAFARAALDVLLDLKAGRLSPRELQDALEVLPPERRNRVRMLALLHHAYEQKMAELGLADREDVVRGAREALERNAWPAAWDDVGTLVLHGIYDVRPSGLELLMALAAACDARRVTLRVETPVGGSPVADAALAALFRAFENRGETLPHVDLFKADVTFESRPMVELGRHLFSPRAPKDVLQGAVEGLRMWSAGAARDEARLIARDVRRLVSDGVAPGSIAVAWRDLGPEARWLADAFSELGVPVRLPWGEPLALAGPVRLALDLPLLVEDGFPAERVAEVISSRYAPTLSRGAPEAPATLLTLAAVRDDRLGAARGKGAYDLRLEALAKRLEPLPNQVRPKEQRRAHEARVLRERCLLLIESCRRIPEQGRASELLAAWWQVVQRLGLMDSEGALDTPADEGLGALRLDARARDDAARVALAARVRELERTLAVVGGGPRLRRRTFGRWLQDAMRDVHLPARGPVTGAVEVLDVHELEGRSFAHVFLGGMAEGRFPGREEPNPLLGDTERIALNKHLSRDIFRLTGGEFEDRAPWRLTEDRLLFASVLAAAEETVSLSFSVEGPGGQEQAPSAFLEEVRRLTGASWVTRSLPAIAPLDEVLTESELRQRVVLESLANERLRVSVPDPARNVLKQRFEGAPWLVAAKEMVQVEIERLHFFGDTRKGAGRYTGAVDDPALSEAVREAFRFDEDRPLSASALARFGNCGFQGFLSYGLKVPEPEQPGEEFDRRGQGVFWHRVLEEFFKRLKERKLLGRGLDELPEELLDAVLDEVREHFEQRHYVGHPALWRLARERAKNMVRRILMDERRGLPFERFEPAGFELRFGPRNPAEGWNKVTLQVGEEVIHFEGTIDRLDMAGGEVGVIDYKSGKLSKSELKKKLLDSDFQLPLYLYAARVSGHRNTRQAAWFSLRTGEVIYLSEVLEKDAVELEELLSTEPEVRARMAAEAKPNLANAVEALIRTVRAGQFAMRPKDCGSCGYRPVCRITERRLVEEEGSSYE</sequence>
<keyword evidence="7" id="KW-0067">ATP-binding</keyword>
<evidence type="ECO:0000256" key="4">
    <source>
        <dbReference type="ARBA" id="ARBA00022801"/>
    </source>
</evidence>
<keyword evidence="6" id="KW-0269">Exonuclease</keyword>
<reference evidence="11 12" key="1">
    <citation type="submission" date="2019-08" db="EMBL/GenBank/DDBJ databases">
        <title>Archangium and Cystobacter genomes.</title>
        <authorList>
            <person name="Chen I.-C.K."/>
            <person name="Wielgoss S."/>
        </authorList>
    </citation>
    <scope>NUCLEOTIDE SEQUENCE [LARGE SCALE GENOMIC DNA]</scope>
    <source>
        <strain evidence="11 12">Cbm 6</strain>
    </source>
</reference>
<evidence type="ECO:0000256" key="8">
    <source>
        <dbReference type="ARBA" id="ARBA00023125"/>
    </source>
</evidence>
<accession>A0ABY9X110</accession>
<dbReference type="PANTHER" id="PTHR30591:SF1">
    <property type="entry name" value="RECBCD ENZYME SUBUNIT RECC"/>
    <property type="match status" value="1"/>
</dbReference>
<dbReference type="Gene3D" id="3.90.320.10">
    <property type="match status" value="1"/>
</dbReference>
<evidence type="ECO:0000256" key="5">
    <source>
        <dbReference type="ARBA" id="ARBA00022806"/>
    </source>
</evidence>
<organism evidence="11 12">
    <name type="scientific">Archangium minus</name>
    <dbReference type="NCBI Taxonomy" id="83450"/>
    <lineage>
        <taxon>Bacteria</taxon>
        <taxon>Pseudomonadati</taxon>
        <taxon>Myxococcota</taxon>
        <taxon>Myxococcia</taxon>
        <taxon>Myxococcales</taxon>
        <taxon>Cystobacterineae</taxon>
        <taxon>Archangiaceae</taxon>
        <taxon>Archangium</taxon>
    </lineage>
</organism>
<keyword evidence="2" id="KW-0547">Nucleotide-binding</keyword>
<keyword evidence="12" id="KW-1185">Reference proteome</keyword>
<keyword evidence="4" id="KW-0378">Hydrolase</keyword>
<feature type="domain" description="PD-(D/E)XK endonuclease-like" evidence="10">
    <location>
        <begin position="779"/>
        <end position="1069"/>
    </location>
</feature>
<evidence type="ECO:0000256" key="7">
    <source>
        <dbReference type="ARBA" id="ARBA00022840"/>
    </source>
</evidence>
<dbReference type="PANTHER" id="PTHR30591">
    <property type="entry name" value="RECBCD ENZYME SUBUNIT RECC"/>
    <property type="match status" value="1"/>
</dbReference>
<keyword evidence="3" id="KW-0227">DNA damage</keyword>
<dbReference type="InterPro" id="IPR011335">
    <property type="entry name" value="Restrct_endonuc-II-like"/>
</dbReference>
<dbReference type="SUPFAM" id="SSF52540">
    <property type="entry name" value="P-loop containing nucleoside triphosphate hydrolases"/>
    <property type="match status" value="1"/>
</dbReference>
<keyword evidence="5" id="KW-0347">Helicase</keyword>
<gene>
    <name evidence="11" type="ORF">F0U60_36900</name>
</gene>
<dbReference type="Pfam" id="PF12705">
    <property type="entry name" value="PDDEXK_1"/>
    <property type="match status" value="1"/>
</dbReference>
<dbReference type="InterPro" id="IPR027417">
    <property type="entry name" value="P-loop_NTPase"/>
</dbReference>
<keyword evidence="9" id="KW-0234">DNA repair</keyword>
<dbReference type="Proteomes" id="UP001611383">
    <property type="component" value="Chromosome"/>
</dbReference>